<evidence type="ECO:0000256" key="1">
    <source>
        <dbReference type="SAM" id="MobiDB-lite"/>
    </source>
</evidence>
<protein>
    <submittedName>
        <fullName evidence="2">Uncharacterized protein</fullName>
    </submittedName>
</protein>
<dbReference type="AlphaFoldDB" id="A0AAE0SG74"/>
<feature type="region of interest" description="Disordered" evidence="1">
    <location>
        <begin position="280"/>
        <end position="301"/>
    </location>
</feature>
<feature type="compositionally biased region" description="Basic and acidic residues" evidence="1">
    <location>
        <begin position="34"/>
        <end position="48"/>
    </location>
</feature>
<sequence>MARWAISNWLNRCRRPSRSMNEWIKGWVSCAVDASRHDNPPKRPRLEEPEPYSPTTPAVGDEDIQFDSVQPGNGSTRAYFFSEGQEFATWYEKMMVPLDPNHTRPGSGGSEAKDESIKEKLSQKLWIPSYFIISLYRKTISAPETVPDHPCPVMSADAPIDSQPRMPKSRFYFNEDQLITTLTSEKPMQVLSPVSENSLSVCTDDQILPRCAELPSQGPSDHNTGPEDNPLDMTFELPEQATGSQRLTLSCLNIISQPLVPKDVVADTPLDLSTFSSKFVTSPPMKSSKNQNRARKLLKAGRMPLFPPARRDWDKEEIVEFTGGPVSIRWPPRS</sequence>
<accession>A0AAE0SG74</accession>
<organism evidence="2 3">
    <name type="scientific">Potamilus streckersoni</name>
    <dbReference type="NCBI Taxonomy" id="2493646"/>
    <lineage>
        <taxon>Eukaryota</taxon>
        <taxon>Metazoa</taxon>
        <taxon>Spiralia</taxon>
        <taxon>Lophotrochozoa</taxon>
        <taxon>Mollusca</taxon>
        <taxon>Bivalvia</taxon>
        <taxon>Autobranchia</taxon>
        <taxon>Heteroconchia</taxon>
        <taxon>Palaeoheterodonta</taxon>
        <taxon>Unionida</taxon>
        <taxon>Unionoidea</taxon>
        <taxon>Unionidae</taxon>
        <taxon>Ambleminae</taxon>
        <taxon>Lampsilini</taxon>
        <taxon>Potamilus</taxon>
    </lineage>
</organism>
<comment type="caution">
    <text evidence="2">The sequence shown here is derived from an EMBL/GenBank/DDBJ whole genome shotgun (WGS) entry which is preliminary data.</text>
</comment>
<dbReference type="EMBL" id="JAEAOA010002248">
    <property type="protein sequence ID" value="KAK3590800.1"/>
    <property type="molecule type" value="Genomic_DNA"/>
</dbReference>
<feature type="region of interest" description="Disordered" evidence="1">
    <location>
        <begin position="34"/>
        <end position="63"/>
    </location>
</feature>
<reference evidence="2" key="2">
    <citation type="journal article" date="2021" name="Genome Biol. Evol.">
        <title>Developing a high-quality reference genome for a parasitic bivalve with doubly uniparental inheritance (Bivalvia: Unionida).</title>
        <authorList>
            <person name="Smith C.H."/>
        </authorList>
    </citation>
    <scope>NUCLEOTIDE SEQUENCE</scope>
    <source>
        <strain evidence="2">CHS0354</strain>
        <tissue evidence="2">Mantle</tissue>
    </source>
</reference>
<proteinExistence type="predicted"/>
<reference evidence="2" key="1">
    <citation type="journal article" date="2021" name="Genome Biol. Evol.">
        <title>A High-Quality Reference Genome for a Parasitic Bivalve with Doubly Uniparental Inheritance (Bivalvia: Unionida).</title>
        <authorList>
            <person name="Smith C.H."/>
        </authorList>
    </citation>
    <scope>NUCLEOTIDE SEQUENCE</scope>
    <source>
        <strain evidence="2">CHS0354</strain>
    </source>
</reference>
<feature type="region of interest" description="Disordered" evidence="1">
    <location>
        <begin position="213"/>
        <end position="234"/>
    </location>
</feature>
<gene>
    <name evidence="2" type="ORF">CHS0354_038683</name>
</gene>
<reference evidence="2" key="3">
    <citation type="submission" date="2023-05" db="EMBL/GenBank/DDBJ databases">
        <authorList>
            <person name="Smith C.H."/>
        </authorList>
    </citation>
    <scope>NUCLEOTIDE SEQUENCE</scope>
    <source>
        <strain evidence="2">CHS0354</strain>
        <tissue evidence="2">Mantle</tissue>
    </source>
</reference>
<dbReference type="Proteomes" id="UP001195483">
    <property type="component" value="Unassembled WGS sequence"/>
</dbReference>
<evidence type="ECO:0000313" key="2">
    <source>
        <dbReference type="EMBL" id="KAK3590800.1"/>
    </source>
</evidence>
<name>A0AAE0SG74_9BIVA</name>
<feature type="compositionally biased region" description="Polar residues" evidence="1">
    <location>
        <begin position="280"/>
        <end position="291"/>
    </location>
</feature>
<evidence type="ECO:0000313" key="3">
    <source>
        <dbReference type="Proteomes" id="UP001195483"/>
    </source>
</evidence>
<keyword evidence="3" id="KW-1185">Reference proteome</keyword>